<keyword evidence="1" id="KW-0472">Membrane</keyword>
<accession>A0A0A9GMX7</accession>
<name>A0A0A9GMX7_ARUDO</name>
<evidence type="ECO:0000313" key="2">
    <source>
        <dbReference type="EMBL" id="JAE25842.1"/>
    </source>
</evidence>
<feature type="transmembrane region" description="Helical" evidence="1">
    <location>
        <begin position="20"/>
        <end position="42"/>
    </location>
</feature>
<keyword evidence="1" id="KW-0812">Transmembrane</keyword>
<reference evidence="2" key="1">
    <citation type="submission" date="2014-09" db="EMBL/GenBank/DDBJ databases">
        <authorList>
            <person name="Magalhaes I.L.F."/>
            <person name="Oliveira U."/>
            <person name="Santos F.R."/>
            <person name="Vidigal T.H.D.A."/>
            <person name="Brescovit A.D."/>
            <person name="Santos A.J."/>
        </authorList>
    </citation>
    <scope>NUCLEOTIDE SEQUENCE</scope>
    <source>
        <tissue evidence="2">Shoot tissue taken approximately 20 cm above the soil surface</tissue>
    </source>
</reference>
<evidence type="ECO:0000256" key="1">
    <source>
        <dbReference type="SAM" id="Phobius"/>
    </source>
</evidence>
<organism evidence="2">
    <name type="scientific">Arundo donax</name>
    <name type="common">Giant reed</name>
    <name type="synonym">Donax arundinaceus</name>
    <dbReference type="NCBI Taxonomy" id="35708"/>
    <lineage>
        <taxon>Eukaryota</taxon>
        <taxon>Viridiplantae</taxon>
        <taxon>Streptophyta</taxon>
        <taxon>Embryophyta</taxon>
        <taxon>Tracheophyta</taxon>
        <taxon>Spermatophyta</taxon>
        <taxon>Magnoliopsida</taxon>
        <taxon>Liliopsida</taxon>
        <taxon>Poales</taxon>
        <taxon>Poaceae</taxon>
        <taxon>PACMAD clade</taxon>
        <taxon>Arundinoideae</taxon>
        <taxon>Arundineae</taxon>
        <taxon>Arundo</taxon>
    </lineage>
</organism>
<sequence length="58" mass="6675">MGRNPHASVALSMKVIMSLSWWHLVFCHTVFMEALVYMYNLLPQISVTNKGTFFCPLL</sequence>
<protein>
    <submittedName>
        <fullName evidence="2">Uncharacterized protein</fullName>
    </submittedName>
</protein>
<keyword evidence="1" id="KW-1133">Transmembrane helix</keyword>
<proteinExistence type="predicted"/>
<dbReference type="AlphaFoldDB" id="A0A0A9GMX7"/>
<dbReference type="EMBL" id="GBRH01172054">
    <property type="protein sequence ID" value="JAE25842.1"/>
    <property type="molecule type" value="Transcribed_RNA"/>
</dbReference>
<reference evidence="2" key="2">
    <citation type="journal article" date="2015" name="Data Brief">
        <title>Shoot transcriptome of the giant reed, Arundo donax.</title>
        <authorList>
            <person name="Barrero R.A."/>
            <person name="Guerrero F.D."/>
            <person name="Moolhuijzen P."/>
            <person name="Goolsby J.A."/>
            <person name="Tidwell J."/>
            <person name="Bellgard S.E."/>
            <person name="Bellgard M.I."/>
        </authorList>
    </citation>
    <scope>NUCLEOTIDE SEQUENCE</scope>
    <source>
        <tissue evidence="2">Shoot tissue taken approximately 20 cm above the soil surface</tissue>
    </source>
</reference>